<feature type="compositionally biased region" description="Basic residues" evidence="1">
    <location>
        <begin position="91"/>
        <end position="106"/>
    </location>
</feature>
<gene>
    <name evidence="2" type="ORF">N7482_009291</name>
</gene>
<feature type="region of interest" description="Disordered" evidence="1">
    <location>
        <begin position="68"/>
        <end position="127"/>
    </location>
</feature>
<dbReference type="Proteomes" id="UP001149163">
    <property type="component" value="Unassembled WGS sequence"/>
</dbReference>
<dbReference type="GeneID" id="81430591"/>
<reference evidence="2" key="1">
    <citation type="submission" date="2022-11" db="EMBL/GenBank/DDBJ databases">
        <authorList>
            <person name="Petersen C."/>
        </authorList>
    </citation>
    <scope>NUCLEOTIDE SEQUENCE</scope>
    <source>
        <strain evidence="2">IBT 26290</strain>
    </source>
</reference>
<keyword evidence="3" id="KW-1185">Reference proteome</keyword>
<dbReference type="EMBL" id="JAPQKN010000007">
    <property type="protein sequence ID" value="KAJ5152813.1"/>
    <property type="molecule type" value="Genomic_DNA"/>
</dbReference>
<sequence>MSSPRGPPDTSLGLSASETRILAFSTICQTGDGGKNPIDWDKLGKKLNLTTGSTKVMYGNARRKLIRLHGDAETPLPSTTNEAGDNGQSPKKARKTASSSSHRKRKADKDDEDDDDSLEALSATAKA</sequence>
<feature type="compositionally biased region" description="Polar residues" evidence="1">
    <location>
        <begin position="76"/>
        <end position="89"/>
    </location>
</feature>
<comment type="caution">
    <text evidence="2">The sequence shown here is derived from an EMBL/GenBank/DDBJ whole genome shotgun (WGS) entry which is preliminary data.</text>
</comment>
<accession>A0A9W9LFP6</accession>
<reference evidence="2" key="2">
    <citation type="journal article" date="2023" name="IMA Fungus">
        <title>Comparative genomic study of the Penicillium genus elucidates a diverse pangenome and 15 lateral gene transfer events.</title>
        <authorList>
            <person name="Petersen C."/>
            <person name="Sorensen T."/>
            <person name="Nielsen M.R."/>
            <person name="Sondergaard T.E."/>
            <person name="Sorensen J.L."/>
            <person name="Fitzpatrick D.A."/>
            <person name="Frisvad J.C."/>
            <person name="Nielsen K.L."/>
        </authorList>
    </citation>
    <scope>NUCLEOTIDE SEQUENCE</scope>
    <source>
        <strain evidence="2">IBT 26290</strain>
    </source>
</reference>
<organism evidence="2 3">
    <name type="scientific">Penicillium canariense</name>
    <dbReference type="NCBI Taxonomy" id="189055"/>
    <lineage>
        <taxon>Eukaryota</taxon>
        <taxon>Fungi</taxon>
        <taxon>Dikarya</taxon>
        <taxon>Ascomycota</taxon>
        <taxon>Pezizomycotina</taxon>
        <taxon>Eurotiomycetes</taxon>
        <taxon>Eurotiomycetidae</taxon>
        <taxon>Eurotiales</taxon>
        <taxon>Aspergillaceae</taxon>
        <taxon>Penicillium</taxon>
    </lineage>
</organism>
<evidence type="ECO:0000313" key="3">
    <source>
        <dbReference type="Proteomes" id="UP001149163"/>
    </source>
</evidence>
<evidence type="ECO:0000313" key="2">
    <source>
        <dbReference type="EMBL" id="KAJ5152813.1"/>
    </source>
</evidence>
<dbReference type="RefSeq" id="XP_056539121.1">
    <property type="nucleotide sequence ID" value="XM_056691415.1"/>
</dbReference>
<dbReference type="OrthoDB" id="5403747at2759"/>
<evidence type="ECO:0000256" key="1">
    <source>
        <dbReference type="SAM" id="MobiDB-lite"/>
    </source>
</evidence>
<name>A0A9W9LFP6_9EURO</name>
<proteinExistence type="predicted"/>
<dbReference type="AlphaFoldDB" id="A0A9W9LFP6"/>
<protein>
    <submittedName>
        <fullName evidence="2">Uncharacterized protein</fullName>
    </submittedName>
</protein>